<dbReference type="GO" id="GO:0016787">
    <property type="term" value="F:hydrolase activity"/>
    <property type="evidence" value="ECO:0007669"/>
    <property type="project" value="UniProtKB-KW"/>
</dbReference>
<evidence type="ECO:0000313" key="3">
    <source>
        <dbReference type="EMBL" id="TYL52328.1"/>
    </source>
</evidence>
<keyword evidence="3" id="KW-0378">Hydrolase</keyword>
<protein>
    <submittedName>
        <fullName evidence="3">Amidohydrolase family protein</fullName>
    </submittedName>
</protein>
<evidence type="ECO:0000313" key="4">
    <source>
        <dbReference type="Proteomes" id="UP000325243"/>
    </source>
</evidence>
<organism evidence="3 4">
    <name type="scientific">Agromyces mariniharenae</name>
    <dbReference type="NCBI Taxonomy" id="2604423"/>
    <lineage>
        <taxon>Bacteria</taxon>
        <taxon>Bacillati</taxon>
        <taxon>Actinomycetota</taxon>
        <taxon>Actinomycetes</taxon>
        <taxon>Micrococcales</taxon>
        <taxon>Microbacteriaceae</taxon>
        <taxon>Agromyces</taxon>
    </lineage>
</organism>
<dbReference type="RefSeq" id="WP_148731792.1">
    <property type="nucleotide sequence ID" value="NZ_VSSB01000001.1"/>
</dbReference>
<name>A0A5S4V276_9MICO</name>
<dbReference type="InterPro" id="IPR052350">
    <property type="entry name" value="Metallo-dep_Lactonases"/>
</dbReference>
<evidence type="ECO:0000259" key="2">
    <source>
        <dbReference type="Pfam" id="PF04909"/>
    </source>
</evidence>
<dbReference type="Pfam" id="PF04909">
    <property type="entry name" value="Amidohydro_2"/>
    <property type="match status" value="1"/>
</dbReference>
<evidence type="ECO:0000256" key="1">
    <source>
        <dbReference type="ARBA" id="ARBA00038310"/>
    </source>
</evidence>
<comment type="similarity">
    <text evidence="1">Belongs to the metallo-dependent hydrolases superfamily.</text>
</comment>
<dbReference type="PANTHER" id="PTHR43569:SF2">
    <property type="entry name" value="AMIDOHYDROLASE-RELATED DOMAIN-CONTAINING PROTEIN"/>
    <property type="match status" value="1"/>
</dbReference>
<dbReference type="InterPro" id="IPR032466">
    <property type="entry name" value="Metal_Hydrolase"/>
</dbReference>
<accession>A0A5S4V276</accession>
<keyword evidence="4" id="KW-1185">Reference proteome</keyword>
<dbReference type="Gene3D" id="3.20.20.140">
    <property type="entry name" value="Metal-dependent hydrolases"/>
    <property type="match status" value="1"/>
</dbReference>
<dbReference type="Proteomes" id="UP000325243">
    <property type="component" value="Unassembled WGS sequence"/>
</dbReference>
<comment type="caution">
    <text evidence="3">The sequence shown here is derived from an EMBL/GenBank/DDBJ whole genome shotgun (WGS) entry which is preliminary data.</text>
</comment>
<dbReference type="SUPFAM" id="SSF51556">
    <property type="entry name" value="Metallo-dependent hydrolases"/>
    <property type="match status" value="1"/>
</dbReference>
<feature type="domain" description="Amidohydrolase-related" evidence="2">
    <location>
        <begin position="6"/>
        <end position="276"/>
    </location>
</feature>
<reference evidence="3 4" key="1">
    <citation type="submission" date="2019-08" db="EMBL/GenBank/DDBJ databases">
        <authorList>
            <person name="Hu J."/>
        </authorList>
    </citation>
    <scope>NUCLEOTIDE SEQUENCE [LARGE SCALE GENOMIC DNA]</scope>
    <source>
        <strain evidence="3 4">NEAU-184</strain>
    </source>
</reference>
<dbReference type="AlphaFoldDB" id="A0A5S4V276"/>
<dbReference type="EMBL" id="VSSB01000001">
    <property type="protein sequence ID" value="TYL52328.1"/>
    <property type="molecule type" value="Genomic_DNA"/>
</dbReference>
<dbReference type="PANTHER" id="PTHR43569">
    <property type="entry name" value="AMIDOHYDROLASE"/>
    <property type="match status" value="1"/>
</dbReference>
<sequence length="303" mass="32578">MSGRVVDAHLHLWDRSRGGYSWITPELGPLDRDFAPDEAAAELRAAGVDAAILVQADDTAADTRFMLDVAAANGWVVGVVGWVPLDDERAAASALDALDAEPLLRGIRHLVHDDPRDDFLDLQDVRASLRRVAEHGLAFDVPDAWPRHLGAAGRAARAVPELTVVVDHLAKPPIGTEAMPAWEAELRAVAALPNTVAKFSGLHLPGAPFDEATVGALLDLALDAFGADRLMYGGDWPMSVPHGGYLPTWAVMRACIERLAPDERDAVLGGNAERCYLDPEIRPIVHESGRVARISDETARNIG</sequence>
<gene>
    <name evidence="3" type="ORF">FYC51_00695</name>
</gene>
<dbReference type="InterPro" id="IPR006680">
    <property type="entry name" value="Amidohydro-rel"/>
</dbReference>
<proteinExistence type="inferred from homology"/>